<proteinExistence type="predicted"/>
<organism evidence="4 5">
    <name type="scientific">Novipirellula artificiosorum</name>
    <dbReference type="NCBI Taxonomy" id="2528016"/>
    <lineage>
        <taxon>Bacteria</taxon>
        <taxon>Pseudomonadati</taxon>
        <taxon>Planctomycetota</taxon>
        <taxon>Planctomycetia</taxon>
        <taxon>Pirellulales</taxon>
        <taxon>Pirellulaceae</taxon>
        <taxon>Novipirellula</taxon>
    </lineage>
</organism>
<dbReference type="PRINTS" id="PR00095">
    <property type="entry name" value="ANTSNTHASEI"/>
</dbReference>
<dbReference type="PANTHER" id="PTHR11236">
    <property type="entry name" value="AMINOBENZOATE/ANTHRANILATE SYNTHASE"/>
    <property type="match status" value="1"/>
</dbReference>
<sequence>MSDPLRTLVAYPGDPDPWPTLQGWVRSLPLHRSIDLPPMQGGIAGLIGYEAATWLEAVGASSHNDFPTPAISLGLYDWVIATDHDRGVSWLISQGFAEDPTQTDDDSLRSKRAVERSDEVMAMLEDAMAMLENAMDRPDRPRPSNSPTVAPSLQSNFSSEQFRSAVAEIVERIRAGDFFQVNLAQRLVQRASISSQALFQRLRDSNPAPYSVYYQGAGFEVLSSSPELFIKLNQGCVETRPIKGTVRRTGDLATDLALGDSLLQSEKDRAENIMIVDLMRNDLSRVCTDESVRVRKLCQLERYKFVQHLVSIVEGRLRSDQNVVDLLKACFPGGSITGAPKIEAMRKIAQLEPHCRGPYCGSMGYISCSGDAEFNILIRTITATQDHWLIPVGGGITARSHPEAEEAETWAKAEGILRALPRQARRKDDEQARRFE</sequence>
<dbReference type="Pfam" id="PF00425">
    <property type="entry name" value="Chorismate_bind"/>
    <property type="match status" value="1"/>
</dbReference>
<feature type="region of interest" description="Disordered" evidence="1">
    <location>
        <begin position="135"/>
        <end position="155"/>
    </location>
</feature>
<evidence type="ECO:0000313" key="4">
    <source>
        <dbReference type="EMBL" id="TWU36212.1"/>
    </source>
</evidence>
<dbReference type="InterPro" id="IPR005801">
    <property type="entry name" value="ADC_synthase"/>
</dbReference>
<evidence type="ECO:0000256" key="1">
    <source>
        <dbReference type="SAM" id="MobiDB-lite"/>
    </source>
</evidence>
<dbReference type="EMBL" id="SJPV01000006">
    <property type="protein sequence ID" value="TWU36212.1"/>
    <property type="molecule type" value="Genomic_DNA"/>
</dbReference>
<accession>A0A5C6DI42</accession>
<dbReference type="SUPFAM" id="SSF56322">
    <property type="entry name" value="ADC synthase"/>
    <property type="match status" value="1"/>
</dbReference>
<feature type="domain" description="Anthranilate synthase component I N-terminal" evidence="3">
    <location>
        <begin position="15"/>
        <end position="86"/>
    </location>
</feature>
<dbReference type="AlphaFoldDB" id="A0A5C6DI42"/>
<dbReference type="Gene3D" id="3.60.120.10">
    <property type="entry name" value="Anthranilate synthase"/>
    <property type="match status" value="1"/>
</dbReference>
<name>A0A5C6DI42_9BACT</name>
<dbReference type="GO" id="GO:0046820">
    <property type="term" value="F:4-amino-4-deoxychorismate synthase activity"/>
    <property type="evidence" value="ECO:0007669"/>
    <property type="project" value="UniProtKB-EC"/>
</dbReference>
<dbReference type="InterPro" id="IPR019999">
    <property type="entry name" value="Anth_synth_I-like"/>
</dbReference>
<dbReference type="EC" id="2.6.1.85" evidence="4"/>
<dbReference type="Pfam" id="PF04715">
    <property type="entry name" value="Anth_synt_I_N"/>
    <property type="match status" value="1"/>
</dbReference>
<reference evidence="4 5" key="1">
    <citation type="submission" date="2019-02" db="EMBL/GenBank/DDBJ databases">
        <title>Deep-cultivation of Planctomycetes and their phenomic and genomic characterization uncovers novel biology.</title>
        <authorList>
            <person name="Wiegand S."/>
            <person name="Jogler M."/>
            <person name="Boedeker C."/>
            <person name="Pinto D."/>
            <person name="Vollmers J."/>
            <person name="Rivas-Marin E."/>
            <person name="Kohn T."/>
            <person name="Peeters S.H."/>
            <person name="Heuer A."/>
            <person name="Rast P."/>
            <person name="Oberbeckmann S."/>
            <person name="Bunk B."/>
            <person name="Jeske O."/>
            <person name="Meyerdierks A."/>
            <person name="Storesund J.E."/>
            <person name="Kallscheuer N."/>
            <person name="Luecker S."/>
            <person name="Lage O.M."/>
            <person name="Pohl T."/>
            <person name="Merkel B.J."/>
            <person name="Hornburger P."/>
            <person name="Mueller R.-W."/>
            <person name="Bruemmer F."/>
            <person name="Labrenz M."/>
            <person name="Spormann A.M."/>
            <person name="Op Den Camp H."/>
            <person name="Overmann J."/>
            <person name="Amann R."/>
            <person name="Jetten M.S.M."/>
            <person name="Mascher T."/>
            <person name="Medema M.H."/>
            <person name="Devos D.P."/>
            <person name="Kaster A.-K."/>
            <person name="Ovreas L."/>
            <person name="Rohde M."/>
            <person name="Galperin M.Y."/>
            <person name="Jogler C."/>
        </authorList>
    </citation>
    <scope>NUCLEOTIDE SEQUENCE [LARGE SCALE GENOMIC DNA]</scope>
    <source>
        <strain evidence="4 5">Poly41</strain>
    </source>
</reference>
<evidence type="ECO:0000259" key="3">
    <source>
        <dbReference type="Pfam" id="PF04715"/>
    </source>
</evidence>
<keyword evidence="4" id="KW-0808">Transferase</keyword>
<comment type="caution">
    <text evidence="4">The sequence shown here is derived from an EMBL/GenBank/DDBJ whole genome shotgun (WGS) entry which is preliminary data.</text>
</comment>
<dbReference type="InterPro" id="IPR006805">
    <property type="entry name" value="Anth_synth_I_N"/>
</dbReference>
<evidence type="ECO:0000313" key="5">
    <source>
        <dbReference type="Proteomes" id="UP000319143"/>
    </source>
</evidence>
<dbReference type="GO" id="GO:0000162">
    <property type="term" value="P:L-tryptophan biosynthetic process"/>
    <property type="evidence" value="ECO:0007669"/>
    <property type="project" value="TreeGrafter"/>
</dbReference>
<protein>
    <submittedName>
        <fullName evidence="4">Aminodeoxychorismate synthase component 1</fullName>
        <ecNumber evidence="4">2.6.1.85</ecNumber>
    </submittedName>
</protein>
<keyword evidence="5" id="KW-1185">Reference proteome</keyword>
<evidence type="ECO:0000259" key="2">
    <source>
        <dbReference type="Pfam" id="PF00425"/>
    </source>
</evidence>
<feature type="domain" description="Chorismate-utilising enzyme C-terminal" evidence="2">
    <location>
        <begin position="159"/>
        <end position="412"/>
    </location>
</feature>
<dbReference type="InterPro" id="IPR015890">
    <property type="entry name" value="Chorismate_C"/>
</dbReference>
<dbReference type="PANTHER" id="PTHR11236:SF50">
    <property type="entry name" value="AMINODEOXYCHORISMATE SYNTHASE COMPONENT 1"/>
    <property type="match status" value="1"/>
</dbReference>
<dbReference type="Proteomes" id="UP000319143">
    <property type="component" value="Unassembled WGS sequence"/>
</dbReference>
<gene>
    <name evidence="4" type="primary">pabB</name>
    <name evidence="4" type="ORF">Poly41_39660</name>
</gene>
<feature type="compositionally biased region" description="Polar residues" evidence="1">
    <location>
        <begin position="145"/>
        <end position="155"/>
    </location>
</feature>
<keyword evidence="4" id="KW-0032">Aminotransferase</keyword>